<dbReference type="Proteomes" id="UP000242861">
    <property type="component" value="Unassembled WGS sequence"/>
</dbReference>
<reference evidence="3" key="1">
    <citation type="submission" date="2017-12" db="EMBL/GenBank/DDBJ databases">
        <authorList>
            <person name="Yu X.-Y."/>
        </authorList>
    </citation>
    <scope>NUCLEOTIDE SEQUENCE [LARGE SCALE GENOMIC DNA]</scope>
    <source>
        <strain evidence="3">ZYSR67-Z</strain>
    </source>
</reference>
<evidence type="ECO:0000256" key="1">
    <source>
        <dbReference type="SAM" id="SignalP"/>
    </source>
</evidence>
<keyword evidence="1" id="KW-0732">Signal</keyword>
<dbReference type="InterPro" id="IPR007487">
    <property type="entry name" value="ABC_transpt-TYRBP-like"/>
</dbReference>
<dbReference type="AlphaFoldDB" id="A0A2I0CTV4"/>
<sequence length="291" mass="32408">MSKIIALASLLCCLPLWAADILLLSQTTSPGLNAFAEALQQQHPSLRIRQHPLQEGEPSLKPGDRLILLDEAALTWRLGQRQNPPSLALRISRSRAEQLHLPSVPGLTLLWSDPPPLRQMRLARLLQPGIQRIGLLYGRHSSTLLEEYQQAAQALDLELTTQPWENPRDNRPLQQVLQDSDLLLAIDDSQLYNSQTAKTILLSSYSRQRAVIGPSAAFVKAGSLASSYSDQADWLATLAPLLEQPSQQWPSSLYPQHFKVISNRPVARALGLAPPDEPQLQRLLREHEAQP</sequence>
<dbReference type="RefSeq" id="WP_101192792.1">
    <property type="nucleotide sequence ID" value="NZ_PIYS01000003.1"/>
</dbReference>
<organism evidence="2 3">
    <name type="scientific">Pseudomonas fluvialis</name>
    <dbReference type="NCBI Taxonomy" id="1793966"/>
    <lineage>
        <taxon>Bacteria</taxon>
        <taxon>Pseudomonadati</taxon>
        <taxon>Pseudomonadota</taxon>
        <taxon>Gammaproteobacteria</taxon>
        <taxon>Pseudomonadales</taxon>
        <taxon>Pseudomonadaceae</taxon>
        <taxon>Pseudomonas</taxon>
    </lineage>
</organism>
<dbReference type="PANTHER" id="PTHR35271">
    <property type="entry name" value="ABC TRANSPORTER, SUBSTRATE-BINDING LIPOPROTEIN-RELATED"/>
    <property type="match status" value="1"/>
</dbReference>
<evidence type="ECO:0000313" key="2">
    <source>
        <dbReference type="EMBL" id="PKF72781.1"/>
    </source>
</evidence>
<name>A0A2I0CTV4_9PSED</name>
<proteinExistence type="predicted"/>
<evidence type="ECO:0000313" key="3">
    <source>
        <dbReference type="Proteomes" id="UP000242861"/>
    </source>
</evidence>
<gene>
    <name evidence="2" type="ORF">CW360_03445</name>
</gene>
<feature type="signal peptide" evidence="1">
    <location>
        <begin position="1"/>
        <end position="18"/>
    </location>
</feature>
<dbReference type="EMBL" id="PIYS01000003">
    <property type="protein sequence ID" value="PKF72781.1"/>
    <property type="molecule type" value="Genomic_DNA"/>
</dbReference>
<protein>
    <submittedName>
        <fullName evidence="2">ABC transporter substrate-binding protein</fullName>
    </submittedName>
</protein>
<accession>A0A2I0CTV4</accession>
<feature type="chain" id="PRO_5014142882" evidence="1">
    <location>
        <begin position="19"/>
        <end position="291"/>
    </location>
</feature>
<comment type="caution">
    <text evidence="2">The sequence shown here is derived from an EMBL/GenBank/DDBJ whole genome shotgun (WGS) entry which is preliminary data.</text>
</comment>
<dbReference type="PANTHER" id="PTHR35271:SF1">
    <property type="entry name" value="ABC TRANSPORTER, SUBSTRATE-BINDING LIPOPROTEIN"/>
    <property type="match status" value="1"/>
</dbReference>
<dbReference type="Gene3D" id="3.40.50.2300">
    <property type="match status" value="1"/>
</dbReference>